<dbReference type="AlphaFoldDB" id="A0A8J8K8A4"/>
<sequence length="82" mass="9778">MKNSMIEVKKKLIEWIENLDDLEIVAELIELKNKSNQPLLVEESQAEYAIADDFDERFAKGYTMEESRKRTREFISNLPWKK</sequence>
<accession>A0A8J8K8A4</accession>
<proteinExistence type="predicted"/>
<evidence type="ECO:0000313" key="1">
    <source>
        <dbReference type="EMBL" id="NRS92793.1"/>
    </source>
</evidence>
<evidence type="ECO:0000313" key="2">
    <source>
        <dbReference type="Proteomes" id="UP000610746"/>
    </source>
</evidence>
<gene>
    <name evidence="1" type="ORF">HNQ03_001873</name>
</gene>
<dbReference type="EMBL" id="JABSNO010000012">
    <property type="protein sequence ID" value="NRS92793.1"/>
    <property type="molecule type" value="Genomic_DNA"/>
</dbReference>
<comment type="caution">
    <text evidence="1">The sequence shown here is derived from an EMBL/GenBank/DDBJ whole genome shotgun (WGS) entry which is preliminary data.</text>
</comment>
<keyword evidence="2" id="KW-1185">Reference proteome</keyword>
<dbReference type="Proteomes" id="UP000610746">
    <property type="component" value="Unassembled WGS sequence"/>
</dbReference>
<dbReference type="RefSeq" id="WP_173779382.1">
    <property type="nucleotide sequence ID" value="NZ_JABSNO010000012.1"/>
</dbReference>
<name>A0A8J8K8A4_9FLAO</name>
<reference evidence="1" key="1">
    <citation type="submission" date="2020-05" db="EMBL/GenBank/DDBJ databases">
        <title>Genomic Encyclopedia of Type Strains, Phase IV (KMG-V): Genome sequencing to study the core and pangenomes of soil and plant-associated prokaryotes.</title>
        <authorList>
            <person name="Whitman W."/>
        </authorList>
    </citation>
    <scope>NUCLEOTIDE SEQUENCE</scope>
    <source>
        <strain evidence="1">16F</strain>
    </source>
</reference>
<organism evidence="1 2">
    <name type="scientific">Frigoriflavimonas asaccharolytica</name>
    <dbReference type="NCBI Taxonomy" id="2735899"/>
    <lineage>
        <taxon>Bacteria</taxon>
        <taxon>Pseudomonadati</taxon>
        <taxon>Bacteroidota</taxon>
        <taxon>Flavobacteriia</taxon>
        <taxon>Flavobacteriales</taxon>
        <taxon>Weeksellaceae</taxon>
        <taxon>Frigoriflavimonas</taxon>
    </lineage>
</organism>
<protein>
    <submittedName>
        <fullName evidence="1">Uncharacterized protein</fullName>
    </submittedName>
</protein>